<keyword evidence="12 18" id="KW-0520">NAD</keyword>
<dbReference type="GO" id="GO:0005743">
    <property type="term" value="C:mitochondrial inner membrane"/>
    <property type="evidence" value="ECO:0007669"/>
    <property type="project" value="UniProtKB-SubCell"/>
</dbReference>
<dbReference type="PANTHER" id="PTHR46552:SF1">
    <property type="entry name" value="NADH-UBIQUINONE OXIDOREDUCTASE CHAIN 2"/>
    <property type="match status" value="1"/>
</dbReference>
<evidence type="ECO:0000256" key="9">
    <source>
        <dbReference type="ARBA" id="ARBA00022967"/>
    </source>
</evidence>
<evidence type="ECO:0000256" key="8">
    <source>
        <dbReference type="ARBA" id="ARBA00022792"/>
    </source>
</evidence>
<dbReference type="Pfam" id="PF06444">
    <property type="entry name" value="NADH_dehy_S2_C"/>
    <property type="match status" value="1"/>
</dbReference>
<evidence type="ECO:0000256" key="14">
    <source>
        <dbReference type="ARBA" id="ARBA00023128"/>
    </source>
</evidence>
<feature type="transmembrane region" description="Helical" evidence="18">
    <location>
        <begin position="326"/>
        <end position="347"/>
    </location>
</feature>
<keyword evidence="6 18" id="KW-0679">Respiratory chain</keyword>
<evidence type="ECO:0000256" key="2">
    <source>
        <dbReference type="ARBA" id="ARBA00007012"/>
    </source>
</evidence>
<geneLocation type="mitochondrion" evidence="21"/>
<evidence type="ECO:0000259" key="20">
    <source>
        <dbReference type="Pfam" id="PF06444"/>
    </source>
</evidence>
<reference evidence="21" key="1">
    <citation type="submission" date="2016-08" db="EMBL/GenBank/DDBJ databases">
        <title>A mitogenomic phylogeny of Proechimys species.</title>
        <authorList>
            <person name="Ferreira da Silva M.N."/>
            <person name="Tilak M.-K."/>
            <person name="Fabre P.-H."/>
            <person name="Douzery E.J.P."/>
        </authorList>
    </citation>
    <scope>NUCLEOTIDE SEQUENCE</scope>
</reference>
<dbReference type="EC" id="7.1.1.2" evidence="3 18"/>
<evidence type="ECO:0000256" key="17">
    <source>
        <dbReference type="ARBA" id="ARBA00049551"/>
    </source>
</evidence>
<evidence type="ECO:0000256" key="15">
    <source>
        <dbReference type="ARBA" id="ARBA00023136"/>
    </source>
</evidence>
<comment type="similarity">
    <text evidence="2 18">Belongs to the complex I subunit 2 family.</text>
</comment>
<feature type="transmembrane region" description="Helical" evidence="18">
    <location>
        <begin position="275"/>
        <end position="294"/>
    </location>
</feature>
<feature type="transmembrane region" description="Helical" evidence="18">
    <location>
        <begin position="153"/>
        <end position="170"/>
    </location>
</feature>
<keyword evidence="9 18" id="KW-1278">Translocase</keyword>
<evidence type="ECO:0000313" key="21">
    <source>
        <dbReference type="EMBL" id="ATB18470.1"/>
    </source>
</evidence>
<accession>A0A384WYJ5</accession>
<evidence type="ECO:0000256" key="5">
    <source>
        <dbReference type="ARBA" id="ARBA00022448"/>
    </source>
</evidence>
<keyword evidence="13 18" id="KW-0830">Ubiquinone</keyword>
<name>A0A384WYJ5_PROQA</name>
<evidence type="ECO:0000256" key="4">
    <source>
        <dbReference type="ARBA" id="ARBA00021008"/>
    </source>
</evidence>
<evidence type="ECO:0000256" key="3">
    <source>
        <dbReference type="ARBA" id="ARBA00012944"/>
    </source>
</evidence>
<organism evidence="21">
    <name type="scientific">Proechimys quadruplicatus</name>
    <name type="common">Napo spiny rat</name>
    <name type="synonym">Proechimys amphichoricus</name>
    <dbReference type="NCBI Taxonomy" id="167953"/>
    <lineage>
        <taxon>Eukaryota</taxon>
        <taxon>Metazoa</taxon>
        <taxon>Chordata</taxon>
        <taxon>Craniata</taxon>
        <taxon>Vertebrata</taxon>
        <taxon>Euteleostomi</taxon>
        <taxon>Mammalia</taxon>
        <taxon>Eutheria</taxon>
        <taxon>Euarchontoglires</taxon>
        <taxon>Glires</taxon>
        <taxon>Rodentia</taxon>
        <taxon>Hystricomorpha</taxon>
        <taxon>Echimyidae</taxon>
        <taxon>Proechimys</taxon>
    </lineage>
</organism>
<feature type="transmembrane region" description="Helical" evidence="18">
    <location>
        <begin position="93"/>
        <end position="115"/>
    </location>
</feature>
<protein>
    <recommendedName>
        <fullName evidence="4 18">NADH-ubiquinone oxidoreductase chain 2</fullName>
        <ecNumber evidence="3 18">7.1.1.2</ecNumber>
    </recommendedName>
</protein>
<dbReference type="InterPro" id="IPR003917">
    <property type="entry name" value="NADH_UbQ_OxRdtase_chain2"/>
</dbReference>
<dbReference type="PANTHER" id="PTHR46552">
    <property type="entry name" value="NADH-UBIQUINONE OXIDOREDUCTASE CHAIN 2"/>
    <property type="match status" value="1"/>
</dbReference>
<proteinExistence type="inferred from homology"/>
<feature type="transmembrane region" description="Helical" evidence="18">
    <location>
        <begin position="232"/>
        <end position="254"/>
    </location>
</feature>
<feature type="domain" description="NADH:quinone oxidoreductase/Mrp antiporter transmembrane" evidence="19">
    <location>
        <begin position="23"/>
        <end position="288"/>
    </location>
</feature>
<evidence type="ECO:0000256" key="10">
    <source>
        <dbReference type="ARBA" id="ARBA00022982"/>
    </source>
</evidence>
<comment type="subcellular location">
    <subcellularLocation>
        <location evidence="1 18">Mitochondrion inner membrane</location>
        <topology evidence="1 18">Multi-pass membrane protein</topology>
    </subcellularLocation>
</comment>
<keyword evidence="8 18" id="KW-0999">Mitochondrion inner membrane</keyword>
<feature type="transmembrane region" description="Helical" evidence="18">
    <location>
        <begin position="191"/>
        <end position="220"/>
    </location>
</feature>
<keyword evidence="11 18" id="KW-1133">Transmembrane helix</keyword>
<dbReference type="InterPro" id="IPR010933">
    <property type="entry name" value="NADH_DH_su2_C"/>
</dbReference>
<keyword evidence="10 18" id="KW-0249">Electron transport</keyword>
<dbReference type="PRINTS" id="PR01436">
    <property type="entry name" value="NADHDHGNASE2"/>
</dbReference>
<keyword evidence="14 18" id="KW-0496">Mitochondrion</keyword>
<dbReference type="Pfam" id="PF00361">
    <property type="entry name" value="Proton_antipo_M"/>
    <property type="match status" value="1"/>
</dbReference>
<comment type="subunit">
    <text evidence="16">Core subunit of respiratory chain NADH dehydrogenase (Complex I) which is composed of 45 different subunits. Interacts with TMEM242.</text>
</comment>
<gene>
    <name evidence="21" type="primary">ND2</name>
</gene>
<evidence type="ECO:0000256" key="18">
    <source>
        <dbReference type="RuleBase" id="RU003403"/>
    </source>
</evidence>
<feature type="domain" description="NADH dehydrogenase subunit 2 C-terminal" evidence="20">
    <location>
        <begin position="290"/>
        <end position="345"/>
    </location>
</feature>
<feature type="transmembrane region" description="Helical" evidence="18">
    <location>
        <begin position="7"/>
        <end position="28"/>
    </location>
</feature>
<sequence>MNITTMTIIYTTLITGTLITLISSHWLLMWIGLELSMMSIIPILMNKTNPRSTEAATKYFLTQATASMILLMSIIATMMYSGQWSIIHSNNPIISLALTLSLIMKLGLAPFHFWVAEVTQGTSLMSGMVLLTWQKIAPLSILMQMTPTINQPLMISSALMSTLLGGWGGLNQTQLRKIMAYSSIAHMGWMLVVMNLMPSISLFNLMLYIMLTISLFTAFYTNNNLTTLSLSYVWSTAPPTIIIILLNLLSLGGLPPLMGFAPKWIIIQEMVKNNNIMTPLLMTMTALLSLYFYIRLTYSTTLTLFPTTNNMKTKWYLYNKKTTTTILAPMTMLSTMTLPLTPLLLTLN</sequence>
<comment type="function">
    <text evidence="18">Core subunit of the mitochondrial membrane respiratory chain NADH dehydrogenase (Complex I) which catalyzes electron transfer from NADH through the respiratory chain, using ubiquinone as an electron acceptor. Essential for the catalytic activity and assembly of complex I.</text>
</comment>
<dbReference type="GO" id="GO:0008137">
    <property type="term" value="F:NADH dehydrogenase (ubiquinone) activity"/>
    <property type="evidence" value="ECO:0007669"/>
    <property type="project" value="UniProtKB-EC"/>
</dbReference>
<feature type="transmembrane region" description="Helical" evidence="18">
    <location>
        <begin position="59"/>
        <end position="81"/>
    </location>
</feature>
<evidence type="ECO:0000256" key="7">
    <source>
        <dbReference type="ARBA" id="ARBA00022692"/>
    </source>
</evidence>
<evidence type="ECO:0000256" key="16">
    <source>
        <dbReference type="ARBA" id="ARBA00029481"/>
    </source>
</evidence>
<evidence type="ECO:0000256" key="11">
    <source>
        <dbReference type="ARBA" id="ARBA00022989"/>
    </source>
</evidence>
<comment type="catalytic activity">
    <reaction evidence="17 18">
        <text>a ubiquinone + NADH + 5 H(+)(in) = a ubiquinol + NAD(+) + 4 H(+)(out)</text>
        <dbReference type="Rhea" id="RHEA:29091"/>
        <dbReference type="Rhea" id="RHEA-COMP:9565"/>
        <dbReference type="Rhea" id="RHEA-COMP:9566"/>
        <dbReference type="ChEBI" id="CHEBI:15378"/>
        <dbReference type="ChEBI" id="CHEBI:16389"/>
        <dbReference type="ChEBI" id="CHEBI:17976"/>
        <dbReference type="ChEBI" id="CHEBI:57540"/>
        <dbReference type="ChEBI" id="CHEBI:57945"/>
        <dbReference type="EC" id="7.1.1.2"/>
    </reaction>
</comment>
<evidence type="ECO:0000256" key="12">
    <source>
        <dbReference type="ARBA" id="ARBA00023027"/>
    </source>
</evidence>
<dbReference type="InterPro" id="IPR001750">
    <property type="entry name" value="ND/Mrp_TM"/>
</dbReference>
<evidence type="ECO:0000256" key="13">
    <source>
        <dbReference type="ARBA" id="ARBA00023075"/>
    </source>
</evidence>
<dbReference type="GO" id="GO:0006120">
    <property type="term" value="P:mitochondrial electron transport, NADH to ubiquinone"/>
    <property type="evidence" value="ECO:0007669"/>
    <property type="project" value="InterPro"/>
</dbReference>
<dbReference type="AlphaFoldDB" id="A0A384WYJ5"/>
<dbReference type="EMBL" id="KX768726">
    <property type="protein sequence ID" value="ATB18470.1"/>
    <property type="molecule type" value="Genomic_DNA"/>
</dbReference>
<keyword evidence="5" id="KW-0813">Transport</keyword>
<keyword evidence="15 18" id="KW-0472">Membrane</keyword>
<evidence type="ECO:0000256" key="1">
    <source>
        <dbReference type="ARBA" id="ARBA00004448"/>
    </source>
</evidence>
<keyword evidence="7 18" id="KW-0812">Transmembrane</keyword>
<evidence type="ECO:0000259" key="19">
    <source>
        <dbReference type="Pfam" id="PF00361"/>
    </source>
</evidence>
<evidence type="ECO:0000256" key="6">
    <source>
        <dbReference type="ARBA" id="ARBA00022660"/>
    </source>
</evidence>
<dbReference type="InterPro" id="IPR050175">
    <property type="entry name" value="Complex_I_Subunit_2"/>
</dbReference>